<accession>A0ABS3J1V3</accession>
<dbReference type="InterPro" id="IPR001309">
    <property type="entry name" value="Pept_C14_p20"/>
</dbReference>
<evidence type="ECO:0000256" key="2">
    <source>
        <dbReference type="SAM" id="SignalP"/>
    </source>
</evidence>
<dbReference type="InterPro" id="IPR011600">
    <property type="entry name" value="Pept_C14_caspase"/>
</dbReference>
<dbReference type="Pfam" id="PF00656">
    <property type="entry name" value="Peptidase_C14"/>
    <property type="match status" value="1"/>
</dbReference>
<dbReference type="Gene3D" id="3.40.50.1460">
    <property type="match status" value="1"/>
</dbReference>
<feature type="region of interest" description="Disordered" evidence="1">
    <location>
        <begin position="481"/>
        <end position="521"/>
    </location>
</feature>
<keyword evidence="2" id="KW-0732">Signal</keyword>
<feature type="signal peptide" evidence="2">
    <location>
        <begin position="1"/>
        <end position="27"/>
    </location>
</feature>
<dbReference type="Pfam" id="PF01471">
    <property type="entry name" value="PG_binding_1"/>
    <property type="match status" value="1"/>
</dbReference>
<name>A0ABS3J1V3_9HYPH</name>
<evidence type="ECO:0000259" key="3">
    <source>
        <dbReference type="PROSITE" id="PS50208"/>
    </source>
</evidence>
<feature type="chain" id="PRO_5045566884" evidence="2">
    <location>
        <begin position="28"/>
        <end position="543"/>
    </location>
</feature>
<evidence type="ECO:0000256" key="1">
    <source>
        <dbReference type="SAM" id="MobiDB-lite"/>
    </source>
</evidence>
<dbReference type="InterPro" id="IPR052039">
    <property type="entry name" value="Caspase-related_regulators"/>
</dbReference>
<dbReference type="InterPro" id="IPR002477">
    <property type="entry name" value="Peptidoglycan-bd-like"/>
</dbReference>
<dbReference type="EMBL" id="JAFMPY010000007">
    <property type="protein sequence ID" value="MBO0903647.1"/>
    <property type="molecule type" value="Genomic_DNA"/>
</dbReference>
<evidence type="ECO:0000313" key="4">
    <source>
        <dbReference type="EMBL" id="MBO0903647.1"/>
    </source>
</evidence>
<dbReference type="PANTHER" id="PTHR22576">
    <property type="entry name" value="MUCOSA ASSOCIATED LYMPHOID TISSUE LYMPHOMA TRANSLOCATION PROTEIN 1/PARACASPASE"/>
    <property type="match status" value="1"/>
</dbReference>
<dbReference type="PROSITE" id="PS50208">
    <property type="entry name" value="CASPASE_P20"/>
    <property type="match status" value="1"/>
</dbReference>
<dbReference type="Gene3D" id="1.10.101.10">
    <property type="entry name" value="PGBD-like superfamily/PGBD"/>
    <property type="match status" value="1"/>
</dbReference>
<keyword evidence="5" id="KW-1185">Reference proteome</keyword>
<dbReference type="SUPFAM" id="SSF47090">
    <property type="entry name" value="PGBD-like"/>
    <property type="match status" value="1"/>
</dbReference>
<dbReference type="Proteomes" id="UP000664288">
    <property type="component" value="Unassembled WGS sequence"/>
</dbReference>
<feature type="region of interest" description="Disordered" evidence="1">
    <location>
        <begin position="365"/>
        <end position="397"/>
    </location>
</feature>
<protein>
    <submittedName>
        <fullName evidence="4">Caspase family protein</fullName>
    </submittedName>
</protein>
<evidence type="ECO:0000313" key="5">
    <source>
        <dbReference type="Proteomes" id="UP000664288"/>
    </source>
</evidence>
<comment type="caution">
    <text evidence="4">The sequence shown here is derived from an EMBL/GenBank/DDBJ whole genome shotgun (WGS) entry which is preliminary data.</text>
</comment>
<organism evidence="4 5">
    <name type="scientific">Jiella sonneratiae</name>
    <dbReference type="NCBI Taxonomy" id="2816856"/>
    <lineage>
        <taxon>Bacteria</taxon>
        <taxon>Pseudomonadati</taxon>
        <taxon>Pseudomonadota</taxon>
        <taxon>Alphaproteobacteria</taxon>
        <taxon>Hyphomicrobiales</taxon>
        <taxon>Aurantimonadaceae</taxon>
        <taxon>Jiella</taxon>
    </lineage>
</organism>
<sequence>MRFVAGAFALFFAFALASLSAPGGARAATEAKRVALVIGNSAYLNTGALENPSRDARAIALKLKKLGFEVIEGYDLEKAKMDMTIQEFAKAVRGAEIGMFFYAGHGMQVNGRNYLVPVDAAFEDPSDLDFKAVSLDTVNKQMRYDVGVRLVVLDACRDNPLSRSLARSLTRSTRSAKISEGLAKVDIGDGDGSEGTAIIYATSPDEVAYDGDGTAHSPFTQAFLDQIEAPDTDIQVVMSRVTGQVLQTTGNKQRPWINASLTGEVYLNPDATRVASLDPAVAISPALDSVPAPALPTADNTTASRGDDADLLKRETALYNFARQTGQRADYEAYLETFPDGLFAANARKQIQKLARETGGNVVASLDPGTSAPQPLAAAAEPDAGLSGTAGQSALQSSEGTEAVLGLDRNLRKEVQLRLNLAGFQCGTPDGAFGPNTRNAIIRWQTARAVHVSGYLNRPQYDLLVNQTQAALAAYTPPAPPKVRAYTPQRATRQTYSEPRRAQRAQPHVVRRVSPRRSGGGDPAAAAFFGGLVGGVIGGAIGR</sequence>
<gene>
    <name evidence="4" type="ORF">J1C47_08325</name>
</gene>
<dbReference type="InterPro" id="IPR036366">
    <property type="entry name" value="PGBDSf"/>
</dbReference>
<feature type="domain" description="Caspase family p20" evidence="3">
    <location>
        <begin position="31"/>
        <end position="108"/>
    </location>
</feature>
<dbReference type="SUPFAM" id="SSF52129">
    <property type="entry name" value="Caspase-like"/>
    <property type="match status" value="1"/>
</dbReference>
<dbReference type="InterPro" id="IPR036365">
    <property type="entry name" value="PGBD-like_sf"/>
</dbReference>
<proteinExistence type="predicted"/>
<dbReference type="RefSeq" id="WP_207350298.1">
    <property type="nucleotide sequence ID" value="NZ_JAFMPY010000007.1"/>
</dbReference>
<dbReference type="InterPro" id="IPR029030">
    <property type="entry name" value="Caspase-like_dom_sf"/>
</dbReference>
<dbReference type="PANTHER" id="PTHR22576:SF37">
    <property type="entry name" value="MUCOSA-ASSOCIATED LYMPHOID TISSUE LYMPHOMA TRANSLOCATION PROTEIN 1"/>
    <property type="match status" value="1"/>
</dbReference>
<reference evidence="4 5" key="1">
    <citation type="submission" date="2021-03" db="EMBL/GenBank/DDBJ databases">
        <title>Whole genome sequence of Jiella sp. MQZ13P-4.</title>
        <authorList>
            <person name="Tuo L."/>
        </authorList>
    </citation>
    <scope>NUCLEOTIDE SEQUENCE [LARGE SCALE GENOMIC DNA]</scope>
    <source>
        <strain evidence="4 5">MQZ13P-4</strain>
    </source>
</reference>